<organism evidence="2 3">
    <name type="scientific">Sphingomonas oligophenolica</name>
    <dbReference type="NCBI Taxonomy" id="301154"/>
    <lineage>
        <taxon>Bacteria</taxon>
        <taxon>Pseudomonadati</taxon>
        <taxon>Pseudomonadota</taxon>
        <taxon>Alphaproteobacteria</taxon>
        <taxon>Sphingomonadales</taxon>
        <taxon>Sphingomonadaceae</taxon>
        <taxon>Sphingomonas</taxon>
    </lineage>
</organism>
<comment type="caution">
    <text evidence="2">The sequence shown here is derived from an EMBL/GenBank/DDBJ whole genome shotgun (WGS) entry which is preliminary data.</text>
</comment>
<dbReference type="EMBL" id="RCZK01000001">
    <property type="protein sequence ID" value="TPG15454.1"/>
    <property type="molecule type" value="Genomic_DNA"/>
</dbReference>
<dbReference type="RefSeq" id="WP_140866452.1">
    <property type="nucleotide sequence ID" value="NZ_RCZK01000001.1"/>
</dbReference>
<dbReference type="SUPFAM" id="SSF54427">
    <property type="entry name" value="NTF2-like"/>
    <property type="match status" value="1"/>
</dbReference>
<dbReference type="InterPro" id="IPR032710">
    <property type="entry name" value="NTF2-like_dom_sf"/>
</dbReference>
<dbReference type="Proteomes" id="UP000318413">
    <property type="component" value="Unassembled WGS sequence"/>
</dbReference>
<dbReference type="NCBIfam" id="TIGR02246">
    <property type="entry name" value="SgcJ/EcaC family oxidoreductase"/>
    <property type="match status" value="1"/>
</dbReference>
<dbReference type="Pfam" id="PF14534">
    <property type="entry name" value="DUF4440"/>
    <property type="match status" value="1"/>
</dbReference>
<evidence type="ECO:0000313" key="3">
    <source>
        <dbReference type="Proteomes" id="UP000318413"/>
    </source>
</evidence>
<gene>
    <name evidence="2" type="ORF">EAH84_01195</name>
</gene>
<proteinExistence type="predicted"/>
<dbReference type="AlphaFoldDB" id="A0A502CS07"/>
<protein>
    <submittedName>
        <fullName evidence="2">Nuclear transport factor 2 family protein</fullName>
    </submittedName>
</protein>
<sequence length="118" mass="13320">MAIDYEAQARAEVAAMEADWQKAWLASDPARITSFFAEDGIAMFTGLTIRGRENILALVEAYCSDPAFSLKFGVERLDMARSCDLAVMVGTFVTQHRPRNIGNYYNDWRNYSHICQGE</sequence>
<dbReference type="InterPro" id="IPR011944">
    <property type="entry name" value="Steroid_delta5-4_isomerase"/>
</dbReference>
<keyword evidence="3" id="KW-1185">Reference proteome</keyword>
<dbReference type="Gene3D" id="3.10.450.50">
    <property type="match status" value="1"/>
</dbReference>
<accession>A0A502CS07</accession>
<feature type="domain" description="DUF4440" evidence="1">
    <location>
        <begin position="13"/>
        <end position="100"/>
    </location>
</feature>
<evidence type="ECO:0000259" key="1">
    <source>
        <dbReference type="Pfam" id="PF14534"/>
    </source>
</evidence>
<dbReference type="InterPro" id="IPR027843">
    <property type="entry name" value="DUF4440"/>
</dbReference>
<reference evidence="2 3" key="1">
    <citation type="journal article" date="2019" name="Environ. Microbiol.">
        <title>Species interactions and distinct microbial communities in high Arctic permafrost affected cryosols are associated with the CH4 and CO2 gas fluxes.</title>
        <authorList>
            <person name="Altshuler I."/>
            <person name="Hamel J."/>
            <person name="Turney S."/>
            <person name="Magnuson E."/>
            <person name="Levesque R."/>
            <person name="Greer C."/>
            <person name="Whyte L.G."/>
        </authorList>
    </citation>
    <scope>NUCLEOTIDE SEQUENCE [LARGE SCALE GENOMIC DNA]</scope>
    <source>
        <strain evidence="2 3">S5.1</strain>
    </source>
</reference>
<evidence type="ECO:0000313" key="2">
    <source>
        <dbReference type="EMBL" id="TPG15454.1"/>
    </source>
</evidence>
<name>A0A502CS07_9SPHN</name>